<reference evidence="3" key="1">
    <citation type="journal article" date="2014" name="Nucleic Acids Res.">
        <title>The evolutionary dynamics of variant antigen genes in Babesia reveal a history of genomic innovation underlying host-parasite interaction.</title>
        <authorList>
            <person name="Jackson A.P."/>
            <person name="Otto T.D."/>
            <person name="Darby A."/>
            <person name="Ramaprasad A."/>
            <person name="Xia D."/>
            <person name="Echaide I.E."/>
            <person name="Farber M."/>
            <person name="Gahlot S."/>
            <person name="Gamble J."/>
            <person name="Gupta D."/>
            <person name="Gupta Y."/>
            <person name="Jackson L."/>
            <person name="Malandrin L."/>
            <person name="Malas T.B."/>
            <person name="Moussa E."/>
            <person name="Nair M."/>
            <person name="Reid A.J."/>
            <person name="Sanders M."/>
            <person name="Sharma J."/>
            <person name="Tracey A."/>
            <person name="Quail M.A."/>
            <person name="Weir W."/>
            <person name="Wastling J.M."/>
            <person name="Hall N."/>
            <person name="Willadsen P."/>
            <person name="Lingelbach K."/>
            <person name="Shiels B."/>
            <person name="Tait A."/>
            <person name="Berriman M."/>
            <person name="Allred D.R."/>
            <person name="Pain A."/>
        </authorList>
    </citation>
    <scope>NUCLEOTIDE SEQUENCE [LARGE SCALE GENOMIC DNA]</scope>
    <source>
        <strain evidence="3">Bond</strain>
    </source>
</reference>
<dbReference type="GeneID" id="24565118"/>
<protein>
    <submittedName>
        <fullName evidence="2">Uncharacterized protein</fullName>
    </submittedName>
</protein>
<dbReference type="RefSeq" id="XP_012768763.1">
    <property type="nucleotide sequence ID" value="XM_012913309.1"/>
</dbReference>
<accession>A0A061D9B2</accession>
<name>A0A061D9B2_BABBI</name>
<evidence type="ECO:0000313" key="3">
    <source>
        <dbReference type="Proteomes" id="UP000033188"/>
    </source>
</evidence>
<dbReference type="VEuPathDB" id="PiroplasmaDB:BBBOND_0304800"/>
<keyword evidence="3" id="KW-1185">Reference proteome</keyword>
<evidence type="ECO:0000256" key="1">
    <source>
        <dbReference type="SAM" id="MobiDB-lite"/>
    </source>
</evidence>
<dbReference type="EMBL" id="LK391709">
    <property type="protein sequence ID" value="CDR96577.1"/>
    <property type="molecule type" value="Genomic_DNA"/>
</dbReference>
<dbReference type="KEGG" id="bbig:BBBOND_0304800"/>
<evidence type="ECO:0000313" key="2">
    <source>
        <dbReference type="EMBL" id="CDR96577.1"/>
    </source>
</evidence>
<sequence>MHKPQSVGQYENDGNDDGVGRGEIIPHPVERPDAEVDHDADDDDDEGDGGDDVREDVVDRCAALHGVERGMQDLGRYWRKKTALDGTDTLFYYTLHSNVGNRNT</sequence>
<dbReference type="AlphaFoldDB" id="A0A061D9B2"/>
<feature type="region of interest" description="Disordered" evidence="1">
    <location>
        <begin position="1"/>
        <end position="54"/>
    </location>
</feature>
<gene>
    <name evidence="2" type="ORF">BBBOND_0304800</name>
</gene>
<feature type="compositionally biased region" description="Acidic residues" evidence="1">
    <location>
        <begin position="38"/>
        <end position="50"/>
    </location>
</feature>
<dbReference type="Proteomes" id="UP000033188">
    <property type="component" value="Chromosome 3"/>
</dbReference>
<organism evidence="2 3">
    <name type="scientific">Babesia bigemina</name>
    <dbReference type="NCBI Taxonomy" id="5866"/>
    <lineage>
        <taxon>Eukaryota</taxon>
        <taxon>Sar</taxon>
        <taxon>Alveolata</taxon>
        <taxon>Apicomplexa</taxon>
        <taxon>Aconoidasida</taxon>
        <taxon>Piroplasmida</taxon>
        <taxon>Babesiidae</taxon>
        <taxon>Babesia</taxon>
    </lineage>
</organism>
<feature type="compositionally biased region" description="Basic and acidic residues" evidence="1">
    <location>
        <begin position="28"/>
        <end position="37"/>
    </location>
</feature>
<proteinExistence type="predicted"/>